<evidence type="ECO:0000256" key="10">
    <source>
        <dbReference type="ARBA" id="ARBA00022737"/>
    </source>
</evidence>
<dbReference type="Pfam" id="PF00394">
    <property type="entry name" value="Cu-oxidase"/>
    <property type="match status" value="1"/>
</dbReference>
<accession>A0A061AT32</accession>
<dbReference type="GO" id="GO:0005886">
    <property type="term" value="C:plasma membrane"/>
    <property type="evidence" value="ECO:0007669"/>
    <property type="project" value="UniProtKB-SubCell"/>
</dbReference>
<evidence type="ECO:0000256" key="17">
    <source>
        <dbReference type="ARBA" id="ARBA00023180"/>
    </source>
</evidence>
<dbReference type="CDD" id="cd13899">
    <property type="entry name" value="CuRO_3_Fet3p"/>
    <property type="match status" value="1"/>
</dbReference>
<evidence type="ECO:0000256" key="4">
    <source>
        <dbReference type="ARBA" id="ARBA00022448"/>
    </source>
</evidence>
<comment type="similarity">
    <text evidence="3">Belongs to the multicopper oxidase family.</text>
</comment>
<dbReference type="PhylomeDB" id="A0A061AT32"/>
<dbReference type="InterPro" id="IPR001117">
    <property type="entry name" value="Cu-oxidase_2nd"/>
</dbReference>
<evidence type="ECO:0000256" key="2">
    <source>
        <dbReference type="ARBA" id="ARBA00004162"/>
    </source>
</evidence>
<keyword evidence="15" id="KW-0406">Ion transport</keyword>
<comment type="cofactor">
    <cofactor evidence="1">
        <name>Cu cation</name>
        <dbReference type="ChEBI" id="CHEBI:23378"/>
    </cofactor>
</comment>
<keyword evidence="4" id="KW-0813">Transport</keyword>
<dbReference type="InterPro" id="IPR044130">
    <property type="entry name" value="CuRO_2_Fet3-like"/>
</dbReference>
<dbReference type="Pfam" id="PF07732">
    <property type="entry name" value="Cu-oxidase_3"/>
    <property type="match status" value="1"/>
</dbReference>
<dbReference type="Gene3D" id="2.60.40.420">
    <property type="entry name" value="Cupredoxins - blue copper proteins"/>
    <property type="match status" value="3"/>
</dbReference>
<protein>
    <submittedName>
        <fullName evidence="23">CYFA0S05e03972g1_1</fullName>
    </submittedName>
</protein>
<dbReference type="GO" id="GO:0005507">
    <property type="term" value="F:copper ion binding"/>
    <property type="evidence" value="ECO:0007669"/>
    <property type="project" value="InterPro"/>
</dbReference>
<feature type="domain" description="Plastocyanin-like" evidence="20">
    <location>
        <begin position="153"/>
        <end position="284"/>
    </location>
</feature>
<evidence type="ECO:0000313" key="23">
    <source>
        <dbReference type="EMBL" id="CDR40747.1"/>
    </source>
</evidence>
<keyword evidence="17" id="KW-0325">Glycoprotein</keyword>
<organism evidence="23">
    <name type="scientific">Cyberlindnera fabianii</name>
    <name type="common">Yeast</name>
    <name type="synonym">Hansenula fabianii</name>
    <dbReference type="NCBI Taxonomy" id="36022"/>
    <lineage>
        <taxon>Eukaryota</taxon>
        <taxon>Fungi</taxon>
        <taxon>Dikarya</taxon>
        <taxon>Ascomycota</taxon>
        <taxon>Saccharomycotina</taxon>
        <taxon>Saccharomycetes</taxon>
        <taxon>Phaffomycetales</taxon>
        <taxon>Phaffomycetaceae</taxon>
        <taxon>Cyberlindnera</taxon>
    </lineage>
</organism>
<keyword evidence="10" id="KW-0677">Repeat</keyword>
<keyword evidence="9 19" id="KW-0732">Signal</keyword>
<keyword evidence="14" id="KW-0186">Copper</keyword>
<dbReference type="SUPFAM" id="SSF49503">
    <property type="entry name" value="Cupredoxins"/>
    <property type="match status" value="3"/>
</dbReference>
<dbReference type="EMBL" id="LK052890">
    <property type="protein sequence ID" value="CDR40747.1"/>
    <property type="molecule type" value="Genomic_DNA"/>
</dbReference>
<keyword evidence="12" id="KW-0560">Oxidoreductase</keyword>
<comment type="subcellular location">
    <subcellularLocation>
        <location evidence="2">Cell membrane</location>
        <topology evidence="2">Single-pass membrane protein</topology>
    </subcellularLocation>
</comment>
<evidence type="ECO:0000256" key="9">
    <source>
        <dbReference type="ARBA" id="ARBA00022729"/>
    </source>
</evidence>
<evidence type="ECO:0000256" key="19">
    <source>
        <dbReference type="SAM" id="SignalP"/>
    </source>
</evidence>
<gene>
    <name evidence="23" type="ORF">CYFA0S_05e03972g</name>
</gene>
<evidence type="ECO:0000259" key="20">
    <source>
        <dbReference type="Pfam" id="PF00394"/>
    </source>
</evidence>
<dbReference type="InterPro" id="IPR011706">
    <property type="entry name" value="Cu-oxidase_C"/>
</dbReference>
<evidence type="ECO:0000256" key="1">
    <source>
        <dbReference type="ARBA" id="ARBA00001935"/>
    </source>
</evidence>
<feature type="domain" description="Plastocyanin-like" evidence="22">
    <location>
        <begin position="29"/>
        <end position="145"/>
    </location>
</feature>
<proteinExistence type="inferred from homology"/>
<evidence type="ECO:0000256" key="14">
    <source>
        <dbReference type="ARBA" id="ARBA00023008"/>
    </source>
</evidence>
<evidence type="ECO:0000256" key="13">
    <source>
        <dbReference type="ARBA" id="ARBA00023004"/>
    </source>
</evidence>
<dbReference type="InterPro" id="IPR033138">
    <property type="entry name" value="Cu_oxidase_CS"/>
</dbReference>
<dbReference type="CDD" id="cd13877">
    <property type="entry name" value="CuRO_2_Fet3p_like"/>
    <property type="match status" value="1"/>
</dbReference>
<keyword evidence="13" id="KW-0408">Iron</keyword>
<dbReference type="PROSITE" id="PS00079">
    <property type="entry name" value="MULTICOPPER_OXIDASE1"/>
    <property type="match status" value="2"/>
</dbReference>
<reference evidence="23" key="1">
    <citation type="journal article" date="2014" name="Genome Announc.">
        <title>Genome sequence of the yeast Cyberlindnera fabianii (Hansenula fabianii).</title>
        <authorList>
            <person name="Freel K.C."/>
            <person name="Sarilar V."/>
            <person name="Neuveglise C."/>
            <person name="Devillers H."/>
            <person name="Friedrich A."/>
            <person name="Schacherer J."/>
        </authorList>
    </citation>
    <scope>NUCLEOTIDE SEQUENCE</scope>
    <source>
        <strain evidence="23">YJS4271</strain>
    </source>
</reference>
<dbReference type="PANTHER" id="PTHR11709">
    <property type="entry name" value="MULTI-COPPER OXIDASE"/>
    <property type="match status" value="1"/>
</dbReference>
<dbReference type="Pfam" id="PF07731">
    <property type="entry name" value="Cu-oxidase_2"/>
    <property type="match status" value="1"/>
</dbReference>
<feature type="chain" id="PRO_5001598833" evidence="19">
    <location>
        <begin position="20"/>
        <end position="610"/>
    </location>
</feature>
<keyword evidence="11 18" id="KW-1133">Transmembrane helix</keyword>
<dbReference type="InterPro" id="IPR008972">
    <property type="entry name" value="Cupredoxin"/>
</dbReference>
<evidence type="ECO:0000259" key="21">
    <source>
        <dbReference type="Pfam" id="PF07731"/>
    </source>
</evidence>
<sequence>MLLTKTLTALASIVPLALAKTHTFNYTAAYVKANPDGMHEKEVIGFNGEWPLPAIHVNRGDRIELFLTNGLKDKNTSLHFHGLFMEGQNYMDGPQMVTQCPIPPGETFLYNFTVEDQVGSYWYHSHSGAQYGDGLRGPLIIHDDREPFDYDEEKVITISETYHGQYDKIAKEFLNRYNPTGAEPIPQNLLLNESQNVTINFEAGKTYLLRIINMGLFVSQYLYLEDHEFTIVEVDGVYVQPYTVDYLYMAVAQRYTVLVKAKSDPKKNYAFMQKFDNTMLDVIPPELKLEVTNYVVYDESLPLPKPFHFSSEETFNEFNLRPLEDIELFDEPDYRITLDVIMDNLGDGVNYAFFNNLTYVEPKVPTLLTVMSAGKDAVKQQIYGSNTHSYVLQPNDVVEIVVNNKDTGRHPFHLHGHVFQMVQKSPAFDDDNPISYDPENHDAFPKYPLLRDTAILEPNGYMVLRFKADNPGVWFFHCHVDWHLEQGLAITLIEDPLSIQKQVLPEGFTDICDAGGIRSKGNAAGNSVDFFDLTGERVQPKPLPEGFTLKGYIAFFISTVMGLYGIYSIIQYGLEDSIQDDKEVFRNLENILKKNNLLETPVAANENTRL</sequence>
<dbReference type="GO" id="GO:0033215">
    <property type="term" value="P:reductive iron assimilation"/>
    <property type="evidence" value="ECO:0007669"/>
    <property type="project" value="TreeGrafter"/>
</dbReference>
<feature type="domain" description="Plastocyanin-like" evidence="21">
    <location>
        <begin position="359"/>
        <end position="496"/>
    </location>
</feature>
<dbReference type="CDD" id="cd13851">
    <property type="entry name" value="CuRO_1_Fet3p"/>
    <property type="match status" value="1"/>
</dbReference>
<dbReference type="InterPro" id="IPR045087">
    <property type="entry name" value="Cu-oxidase_fam"/>
</dbReference>
<dbReference type="GO" id="GO:0010106">
    <property type="term" value="P:cellular response to iron ion starvation"/>
    <property type="evidence" value="ECO:0007669"/>
    <property type="project" value="TreeGrafter"/>
</dbReference>
<dbReference type="FunFam" id="2.60.40.420:FF:000024">
    <property type="entry name" value="FET5p Multicopper oxidase"/>
    <property type="match status" value="1"/>
</dbReference>
<evidence type="ECO:0000256" key="5">
    <source>
        <dbReference type="ARBA" id="ARBA00022475"/>
    </source>
</evidence>
<keyword evidence="7 18" id="KW-0812">Transmembrane</keyword>
<evidence type="ECO:0000256" key="12">
    <source>
        <dbReference type="ARBA" id="ARBA00023002"/>
    </source>
</evidence>
<evidence type="ECO:0000256" key="3">
    <source>
        <dbReference type="ARBA" id="ARBA00010609"/>
    </source>
</evidence>
<evidence type="ECO:0000256" key="6">
    <source>
        <dbReference type="ARBA" id="ARBA00022496"/>
    </source>
</evidence>
<feature type="signal peptide" evidence="19">
    <location>
        <begin position="1"/>
        <end position="19"/>
    </location>
</feature>
<dbReference type="FunFam" id="2.60.40.420:FF:000025">
    <property type="entry name" value="FET5p Multicopper oxidase"/>
    <property type="match status" value="1"/>
</dbReference>
<evidence type="ECO:0000256" key="18">
    <source>
        <dbReference type="SAM" id="Phobius"/>
    </source>
</evidence>
<dbReference type="PROSITE" id="PS00080">
    <property type="entry name" value="MULTICOPPER_OXIDASE2"/>
    <property type="match status" value="1"/>
</dbReference>
<dbReference type="GO" id="GO:0004322">
    <property type="term" value="F:ferroxidase activity"/>
    <property type="evidence" value="ECO:0007669"/>
    <property type="project" value="TreeGrafter"/>
</dbReference>
<dbReference type="FunFam" id="2.60.40.420:FF:000022">
    <property type="entry name" value="FET5p Multicopper oxidase"/>
    <property type="match status" value="1"/>
</dbReference>
<keyword evidence="8" id="KW-0479">Metal-binding</keyword>
<evidence type="ECO:0000256" key="16">
    <source>
        <dbReference type="ARBA" id="ARBA00023136"/>
    </source>
</evidence>
<evidence type="ECO:0000256" key="7">
    <source>
        <dbReference type="ARBA" id="ARBA00022692"/>
    </source>
</evidence>
<name>A0A061AT32_CYBFA</name>
<dbReference type="InterPro" id="IPR011707">
    <property type="entry name" value="Cu-oxidase-like_N"/>
</dbReference>
<dbReference type="AlphaFoldDB" id="A0A061AT32"/>
<keyword evidence="5" id="KW-1003">Cell membrane</keyword>
<evidence type="ECO:0000256" key="11">
    <source>
        <dbReference type="ARBA" id="ARBA00022989"/>
    </source>
</evidence>
<evidence type="ECO:0000256" key="15">
    <source>
        <dbReference type="ARBA" id="ARBA00023065"/>
    </source>
</evidence>
<dbReference type="VEuPathDB" id="FungiDB:BON22_2100"/>
<feature type="transmembrane region" description="Helical" evidence="18">
    <location>
        <begin position="551"/>
        <end position="570"/>
    </location>
</feature>
<keyword evidence="16 18" id="KW-0472">Membrane</keyword>
<dbReference type="GO" id="GO:0000329">
    <property type="term" value="C:fungal-type vacuole membrane"/>
    <property type="evidence" value="ECO:0007669"/>
    <property type="project" value="TreeGrafter"/>
</dbReference>
<keyword evidence="6" id="KW-0410">Iron transport</keyword>
<evidence type="ECO:0000259" key="22">
    <source>
        <dbReference type="Pfam" id="PF07732"/>
    </source>
</evidence>
<dbReference type="OrthoDB" id="2121828at2759"/>
<dbReference type="InterPro" id="IPR002355">
    <property type="entry name" value="Cu_oxidase_Cu_BS"/>
</dbReference>
<evidence type="ECO:0000256" key="8">
    <source>
        <dbReference type="ARBA" id="ARBA00022723"/>
    </source>
</evidence>
<dbReference type="PANTHER" id="PTHR11709:SF434">
    <property type="entry name" value="IRON TRANSPORT MULTICOPPER OXIDASE FET5-RELATED"/>
    <property type="match status" value="1"/>
</dbReference>